<dbReference type="GO" id="GO:0006099">
    <property type="term" value="P:tricarboxylic acid cycle"/>
    <property type="evidence" value="ECO:0007669"/>
    <property type="project" value="UniProtKB-UniPathway"/>
</dbReference>
<dbReference type="Gene3D" id="1.10.230.10">
    <property type="entry name" value="Cytochrome P450-Terp, domain 2"/>
    <property type="match status" value="1"/>
</dbReference>
<dbReference type="UniPathway" id="UPA00223"/>
<evidence type="ECO:0000256" key="5">
    <source>
        <dbReference type="RuleBase" id="RU003406"/>
    </source>
</evidence>
<name>A0A1G5E363_9BACL</name>
<evidence type="ECO:0000256" key="4">
    <source>
        <dbReference type="ARBA" id="ARBA00022679"/>
    </source>
</evidence>
<dbReference type="GO" id="GO:0036440">
    <property type="term" value="F:citrate synthase activity"/>
    <property type="evidence" value="ECO:0007669"/>
    <property type="project" value="UniProtKB-EC"/>
</dbReference>
<evidence type="ECO:0000313" key="6">
    <source>
        <dbReference type="EMBL" id="SCY21456.1"/>
    </source>
</evidence>
<evidence type="ECO:0000256" key="3">
    <source>
        <dbReference type="ARBA" id="ARBA00012972"/>
    </source>
</evidence>
<keyword evidence="4 5" id="KW-0808">Transferase</keyword>
<dbReference type="InterPro" id="IPR016143">
    <property type="entry name" value="Citrate_synth-like_sm_a-sub"/>
</dbReference>
<proteinExistence type="inferred from homology"/>
<protein>
    <recommendedName>
        <fullName evidence="3">citrate synthase (unknown stereospecificity)</fullName>
        <ecNumber evidence="3">2.3.3.16</ecNumber>
    </recommendedName>
</protein>
<evidence type="ECO:0000256" key="1">
    <source>
        <dbReference type="ARBA" id="ARBA00005163"/>
    </source>
</evidence>
<comment type="similarity">
    <text evidence="2 5">Belongs to the citrate synthase family.</text>
</comment>
<dbReference type="Proteomes" id="UP000198538">
    <property type="component" value="Unassembled WGS sequence"/>
</dbReference>
<keyword evidence="7" id="KW-1185">Reference proteome</keyword>
<comment type="pathway">
    <text evidence="1">Carbohydrate metabolism; tricarboxylic acid cycle.</text>
</comment>
<dbReference type="PANTHER" id="PTHR11739:SF4">
    <property type="entry name" value="CITRATE SYNTHASE, PEROXISOMAL"/>
    <property type="match status" value="1"/>
</dbReference>
<dbReference type="Gene3D" id="1.10.1200.10">
    <property type="entry name" value="ACP-like"/>
    <property type="match status" value="1"/>
</dbReference>
<sequence>MESLSSSFSKGLKEREKTLEYVISEALQIPQSQVEDDLEYRSISEWDSMGHVNLLISLEEEYGVTIDAHDRSKLLSVRDLRNFLMQAENKDSNTVEIVGNETKGYSEQKQTISRGLVDVILDSTEITYIDGENGLLQYRGYSIHELVNNSTFEETAYLLMFGSLPTSVQLKDFDQELKKARNLPEPIIDLLISMKEARPMDALRTAVSALGNFQENSLKHDSLNNKISLLSQIPIIVAFHNSIRFNRELVMPSEKISHAANLLYMLDGKIPSINVEKVLNKILILHADHGSNASAFTARVVTGTSADIYAALTAAIAAFSGKLHGGAIEEVLTMIKEIGSPDNATMYVKEKQRKNEPVMGFGHRVYKTIDPRAKILRETAQALSEEFNTTIYFEILESLVSAMRPYIKKGVNVNVDYYASLIYQLLGIPQDLFVPIFTIGRIPGWISQIEEQKSKNILIRPKLSYTGIKNQPYRPISDRNHIDSEGF</sequence>
<dbReference type="Gene3D" id="1.10.580.10">
    <property type="entry name" value="Citrate Synthase, domain 1"/>
    <property type="match status" value="1"/>
</dbReference>
<dbReference type="InterPro" id="IPR019810">
    <property type="entry name" value="Citrate_synthase_AS"/>
</dbReference>
<dbReference type="PROSITE" id="PS00480">
    <property type="entry name" value="CITRATE_SYNTHASE"/>
    <property type="match status" value="1"/>
</dbReference>
<dbReference type="AlphaFoldDB" id="A0A1G5E363"/>
<dbReference type="InterPro" id="IPR002020">
    <property type="entry name" value="Citrate_synthase"/>
</dbReference>
<evidence type="ECO:0000256" key="2">
    <source>
        <dbReference type="ARBA" id="ARBA00010566"/>
    </source>
</evidence>
<dbReference type="PANTHER" id="PTHR11739">
    <property type="entry name" value="CITRATE SYNTHASE"/>
    <property type="match status" value="1"/>
</dbReference>
<accession>A0A1G5E363</accession>
<dbReference type="GO" id="GO:0005975">
    <property type="term" value="P:carbohydrate metabolic process"/>
    <property type="evidence" value="ECO:0007669"/>
    <property type="project" value="TreeGrafter"/>
</dbReference>
<dbReference type="SUPFAM" id="SSF47336">
    <property type="entry name" value="ACP-like"/>
    <property type="match status" value="1"/>
</dbReference>
<gene>
    <name evidence="6" type="ORF">SAMN05720606_103138</name>
</gene>
<dbReference type="SUPFAM" id="SSF48256">
    <property type="entry name" value="Citrate synthase"/>
    <property type="match status" value="1"/>
</dbReference>
<evidence type="ECO:0000313" key="7">
    <source>
        <dbReference type="Proteomes" id="UP000198538"/>
    </source>
</evidence>
<organism evidence="6 7">
    <name type="scientific">Paenibacillus polysaccharolyticus</name>
    <dbReference type="NCBI Taxonomy" id="582692"/>
    <lineage>
        <taxon>Bacteria</taxon>
        <taxon>Bacillati</taxon>
        <taxon>Bacillota</taxon>
        <taxon>Bacilli</taxon>
        <taxon>Bacillales</taxon>
        <taxon>Paenibacillaceae</taxon>
        <taxon>Paenibacillus</taxon>
    </lineage>
</organism>
<dbReference type="InterPro" id="IPR036736">
    <property type="entry name" value="ACP-like_sf"/>
</dbReference>
<dbReference type="Pfam" id="PF00285">
    <property type="entry name" value="Citrate_synt"/>
    <property type="match status" value="1"/>
</dbReference>
<dbReference type="RefSeq" id="WP_208606753.1">
    <property type="nucleotide sequence ID" value="NZ_FMVM01000003.1"/>
</dbReference>
<dbReference type="InterPro" id="IPR016142">
    <property type="entry name" value="Citrate_synth-like_lrg_a-sub"/>
</dbReference>
<reference evidence="7" key="1">
    <citation type="submission" date="2016-10" db="EMBL/GenBank/DDBJ databases">
        <authorList>
            <person name="Varghese N."/>
            <person name="Submissions S."/>
        </authorList>
    </citation>
    <scope>NUCLEOTIDE SEQUENCE [LARGE SCALE GENOMIC DNA]</scope>
    <source>
        <strain evidence="7">BL9</strain>
    </source>
</reference>
<dbReference type="PRINTS" id="PR00143">
    <property type="entry name" value="CITRTSNTHASE"/>
</dbReference>
<dbReference type="EC" id="2.3.3.16" evidence="3"/>
<dbReference type="STRING" id="582692.SAMN05720606_103138"/>
<dbReference type="EMBL" id="FMVM01000003">
    <property type="protein sequence ID" value="SCY21456.1"/>
    <property type="molecule type" value="Genomic_DNA"/>
</dbReference>
<dbReference type="InterPro" id="IPR036969">
    <property type="entry name" value="Citrate_synthase_sf"/>
</dbReference>